<dbReference type="InterPro" id="IPR001356">
    <property type="entry name" value="HD"/>
</dbReference>
<dbReference type="AlphaFoldDB" id="A0A8N1S6D9"/>
<dbReference type="Gene3D" id="1.10.10.60">
    <property type="entry name" value="Homeodomain-like"/>
    <property type="match status" value="1"/>
</dbReference>
<dbReference type="PROSITE" id="PS50071">
    <property type="entry name" value="HOMEOBOX_2"/>
    <property type="match status" value="1"/>
</dbReference>
<dbReference type="SUPFAM" id="SSF46689">
    <property type="entry name" value="Homeodomain-like"/>
    <property type="match status" value="1"/>
</dbReference>
<dbReference type="PRINTS" id="PR00024">
    <property type="entry name" value="HOMEOBOX"/>
</dbReference>
<reference evidence="11" key="1">
    <citation type="submission" date="2025-08" db="UniProtKB">
        <authorList>
            <consortium name="RefSeq"/>
        </authorList>
    </citation>
    <scope>IDENTIFICATION</scope>
</reference>
<feature type="domain" description="Homeobox" evidence="9">
    <location>
        <begin position="224"/>
        <end position="285"/>
    </location>
</feature>
<evidence type="ECO:0000259" key="9">
    <source>
        <dbReference type="PROSITE" id="PS50071"/>
    </source>
</evidence>
<dbReference type="Pfam" id="PF00046">
    <property type="entry name" value="Homeodomain"/>
    <property type="match status" value="1"/>
</dbReference>
<accession>A0A8N1S6D9</accession>
<dbReference type="GO" id="GO:0000122">
    <property type="term" value="P:negative regulation of transcription by RNA polymerase II"/>
    <property type="evidence" value="ECO:0007669"/>
    <property type="project" value="TreeGrafter"/>
</dbReference>
<dbReference type="RefSeq" id="XP_025074370.1">
    <property type="nucleotide sequence ID" value="XM_025218585.1"/>
</dbReference>
<dbReference type="GO" id="GO:0005634">
    <property type="term" value="C:nucleus"/>
    <property type="evidence" value="ECO:0007669"/>
    <property type="project" value="UniProtKB-SubCell"/>
</dbReference>
<proteinExistence type="inferred from homology"/>
<dbReference type="GO" id="GO:0000978">
    <property type="term" value="F:RNA polymerase II cis-regulatory region sequence-specific DNA binding"/>
    <property type="evidence" value="ECO:0007669"/>
    <property type="project" value="TreeGrafter"/>
</dbReference>
<evidence type="ECO:0000256" key="5">
    <source>
        <dbReference type="ARBA" id="ARBA00023155"/>
    </source>
</evidence>
<dbReference type="PROSITE" id="PS00027">
    <property type="entry name" value="HOMEOBOX_1"/>
    <property type="match status" value="1"/>
</dbReference>
<organism evidence="10 11">
    <name type="scientific">Pogonomyrmex barbatus</name>
    <name type="common">red harvester ant</name>
    <dbReference type="NCBI Taxonomy" id="144034"/>
    <lineage>
        <taxon>Eukaryota</taxon>
        <taxon>Metazoa</taxon>
        <taxon>Ecdysozoa</taxon>
        <taxon>Arthropoda</taxon>
        <taxon>Hexapoda</taxon>
        <taxon>Insecta</taxon>
        <taxon>Pterygota</taxon>
        <taxon>Neoptera</taxon>
        <taxon>Endopterygota</taxon>
        <taxon>Hymenoptera</taxon>
        <taxon>Apocrita</taxon>
        <taxon>Aculeata</taxon>
        <taxon>Formicoidea</taxon>
        <taxon>Formicidae</taxon>
        <taxon>Myrmicinae</taxon>
        <taxon>Pogonomyrmex</taxon>
    </lineage>
</organism>
<dbReference type="PANTHER" id="PTHR45659">
    <property type="entry name" value="HOMEOBOX PROTEIN HOX"/>
    <property type="match status" value="1"/>
</dbReference>
<comment type="similarity">
    <text evidence="2">Belongs to the Antp homeobox family.</text>
</comment>
<keyword evidence="6 7" id="KW-0539">Nucleus</keyword>
<evidence type="ECO:0000256" key="2">
    <source>
        <dbReference type="ARBA" id="ARBA00009107"/>
    </source>
</evidence>
<gene>
    <name evidence="11" type="primary">LOC112552722</name>
</gene>
<dbReference type="InterPro" id="IPR020479">
    <property type="entry name" value="HD_metazoa"/>
</dbReference>
<dbReference type="GO" id="GO:0009952">
    <property type="term" value="P:anterior/posterior pattern specification"/>
    <property type="evidence" value="ECO:0007669"/>
    <property type="project" value="TreeGrafter"/>
</dbReference>
<evidence type="ECO:0000256" key="1">
    <source>
        <dbReference type="ARBA" id="ARBA00004123"/>
    </source>
</evidence>
<dbReference type="InterPro" id="IPR017970">
    <property type="entry name" value="Homeobox_CS"/>
</dbReference>
<evidence type="ECO:0000313" key="11">
    <source>
        <dbReference type="RefSeq" id="XP_025074370.1"/>
    </source>
</evidence>
<evidence type="ECO:0000256" key="4">
    <source>
        <dbReference type="ARBA" id="ARBA00023125"/>
    </source>
</evidence>
<dbReference type="SMART" id="SM00389">
    <property type="entry name" value="HOX"/>
    <property type="match status" value="1"/>
</dbReference>
<dbReference type="InterPro" id="IPR050296">
    <property type="entry name" value="Antp_homeobox"/>
</dbReference>
<keyword evidence="4 7" id="KW-0238">DNA-binding</keyword>
<dbReference type="InterPro" id="IPR009057">
    <property type="entry name" value="Homeodomain-like_sf"/>
</dbReference>
<evidence type="ECO:0000256" key="7">
    <source>
        <dbReference type="PROSITE-ProRule" id="PRU00108"/>
    </source>
</evidence>
<dbReference type="PANTHER" id="PTHR45659:SF4">
    <property type="entry name" value="HOMEOBOX PROTEIN ABDOMINAL-A"/>
    <property type="match status" value="1"/>
</dbReference>
<evidence type="ECO:0000256" key="8">
    <source>
        <dbReference type="RuleBase" id="RU000682"/>
    </source>
</evidence>
<keyword evidence="5 7" id="KW-0371">Homeobox</keyword>
<dbReference type="GO" id="GO:0000981">
    <property type="term" value="F:DNA-binding transcription factor activity, RNA polymerase II-specific"/>
    <property type="evidence" value="ECO:0007669"/>
    <property type="project" value="InterPro"/>
</dbReference>
<keyword evidence="10" id="KW-1185">Reference proteome</keyword>
<sequence>MSSNSYQSDYQNFNPNYRKDVLCQSLQQSFYETCNESESLLKNTLLLGKDAVVTSSYYENSYANMNLSSYQTTSNDQIVSYNQQSSPTSNSVSSTSSSEASEQFSTWQQFSDLQGHLSQQPNIYNQCNQSYSKNAVQLCDYTSCVPGPSTISMQCEQIKPKLETVSNVQQELQKYNYNRSNDNIRQKTLDTSYKYKETQKRTYYNTAHYQWMHKRTNANPGSVTEQKRTRQTYSREQILELEKEYHYCNKYITKCGRHTLADKLNLTERQIKIWFQNRRMKEKRNYQIIHLQIRASQQYPNH</sequence>
<dbReference type="CDD" id="cd00086">
    <property type="entry name" value="homeodomain"/>
    <property type="match status" value="1"/>
</dbReference>
<evidence type="ECO:0000256" key="3">
    <source>
        <dbReference type="ARBA" id="ARBA00022473"/>
    </source>
</evidence>
<name>A0A8N1S6D9_9HYME</name>
<feature type="DNA-binding region" description="Homeobox" evidence="7">
    <location>
        <begin position="226"/>
        <end position="286"/>
    </location>
</feature>
<protein>
    <submittedName>
        <fullName evidence="11">Homeobox protein Hox-A6-like</fullName>
    </submittedName>
</protein>
<dbReference type="Proteomes" id="UP000504615">
    <property type="component" value="Unplaced"/>
</dbReference>
<evidence type="ECO:0000313" key="10">
    <source>
        <dbReference type="Proteomes" id="UP000504615"/>
    </source>
</evidence>
<evidence type="ECO:0000256" key="6">
    <source>
        <dbReference type="ARBA" id="ARBA00023242"/>
    </source>
</evidence>
<dbReference type="OrthoDB" id="6159439at2759"/>
<keyword evidence="3" id="KW-0217">Developmental protein</keyword>
<dbReference type="GeneID" id="112552722"/>
<comment type="subcellular location">
    <subcellularLocation>
        <location evidence="1 7 8">Nucleus</location>
    </subcellularLocation>
</comment>